<dbReference type="Proteomes" id="UP000295238">
    <property type="component" value="Unassembled WGS sequence"/>
</dbReference>
<dbReference type="Gene3D" id="3.40.50.720">
    <property type="entry name" value="NAD(P)-binding Rossmann-like Domain"/>
    <property type="match status" value="1"/>
</dbReference>
<dbReference type="SUPFAM" id="SSF51735">
    <property type="entry name" value="NAD(P)-binding Rossmann-fold domains"/>
    <property type="match status" value="1"/>
</dbReference>
<dbReference type="OrthoDB" id="9814124at2"/>
<protein>
    <submittedName>
        <fullName evidence="2">NAD(P)-dependent oxidoreductase</fullName>
    </submittedName>
</protein>
<feature type="domain" description="NAD-dependent epimerase/dehydratase" evidence="1">
    <location>
        <begin position="3"/>
        <end position="228"/>
    </location>
</feature>
<organism evidence="2 3">
    <name type="scientific">Rhizobium deserti</name>
    <dbReference type="NCBI Taxonomy" id="2547961"/>
    <lineage>
        <taxon>Bacteria</taxon>
        <taxon>Pseudomonadati</taxon>
        <taxon>Pseudomonadota</taxon>
        <taxon>Alphaproteobacteria</taxon>
        <taxon>Hyphomicrobiales</taxon>
        <taxon>Rhizobiaceae</taxon>
        <taxon>Rhizobium/Agrobacterium group</taxon>
        <taxon>Rhizobium</taxon>
    </lineage>
</organism>
<evidence type="ECO:0000313" key="2">
    <source>
        <dbReference type="EMBL" id="TDK39792.1"/>
    </source>
</evidence>
<name>A0A4R5UPB8_9HYPH</name>
<dbReference type="Pfam" id="PF01370">
    <property type="entry name" value="Epimerase"/>
    <property type="match status" value="1"/>
</dbReference>
<dbReference type="PANTHER" id="PTHR43245">
    <property type="entry name" value="BIFUNCTIONAL POLYMYXIN RESISTANCE PROTEIN ARNA"/>
    <property type="match status" value="1"/>
</dbReference>
<reference evidence="2 3" key="1">
    <citation type="submission" date="2019-03" db="EMBL/GenBank/DDBJ databases">
        <title>Rhizobium sp. nov., an bacterium isolated from biocrust in Mu Us Desert.</title>
        <authorList>
            <person name="Lixiong L."/>
        </authorList>
    </citation>
    <scope>NUCLEOTIDE SEQUENCE [LARGE SCALE GENOMIC DNA]</scope>
    <source>
        <strain evidence="2 3">SPY-1</strain>
    </source>
</reference>
<gene>
    <name evidence="2" type="ORF">E2F50_04230</name>
</gene>
<dbReference type="AlphaFoldDB" id="A0A4R5UPB8"/>
<proteinExistence type="predicted"/>
<dbReference type="InterPro" id="IPR050177">
    <property type="entry name" value="Lipid_A_modif_metabolic_enz"/>
</dbReference>
<comment type="caution">
    <text evidence="2">The sequence shown here is derived from an EMBL/GenBank/DDBJ whole genome shotgun (WGS) entry which is preliminary data.</text>
</comment>
<accession>A0A4R5UPB8</accession>
<dbReference type="EMBL" id="SMTL01000001">
    <property type="protein sequence ID" value="TDK39792.1"/>
    <property type="molecule type" value="Genomic_DNA"/>
</dbReference>
<dbReference type="RefSeq" id="WP_133315233.1">
    <property type="nucleotide sequence ID" value="NZ_SMTL01000001.1"/>
</dbReference>
<evidence type="ECO:0000259" key="1">
    <source>
        <dbReference type="Pfam" id="PF01370"/>
    </source>
</evidence>
<dbReference type="InterPro" id="IPR036291">
    <property type="entry name" value="NAD(P)-bd_dom_sf"/>
</dbReference>
<dbReference type="CDD" id="cd08946">
    <property type="entry name" value="SDR_e"/>
    <property type="match status" value="1"/>
</dbReference>
<keyword evidence="3" id="KW-1185">Reference proteome</keyword>
<evidence type="ECO:0000313" key="3">
    <source>
        <dbReference type="Proteomes" id="UP000295238"/>
    </source>
</evidence>
<sequence>MRVLVSGGTGFVGRYIVEGLLTAGYQVVIGGRRPPAPDLFDRPVGFVPLFLDPDLDQSHAFETVKFFVHAAFDHVPGRYRGGEGTDPQQFRRLNLDGTVRLFETAKRAGVQRAVFLSSRAVYDGLPLGTKLSEDLRLCPNSLYGEIKLGAEQEIAALSEPRFITASLRATGIYGDLQPNKWDELLSDFLSGKPVLSRAGTEVHGRDLAAAVRLMLESDGQEIGGQSFNLSDVTTDTREILQHLHHPEGLLPPVADRQSINVMPVDKIRGLGWQPGGQPLLARTVENLGRKLSAAV</sequence>
<dbReference type="InterPro" id="IPR001509">
    <property type="entry name" value="Epimerase_deHydtase"/>
</dbReference>